<evidence type="ECO:0000313" key="3">
    <source>
        <dbReference type="EMBL" id="KMQ87714.1"/>
    </source>
</evidence>
<dbReference type="EMBL" id="LBMM01010025">
    <property type="protein sequence ID" value="KMQ87714.1"/>
    <property type="molecule type" value="Genomic_DNA"/>
</dbReference>
<dbReference type="AlphaFoldDB" id="A0A0J7KBT7"/>
<organism evidence="3 4">
    <name type="scientific">Lasius niger</name>
    <name type="common">Black garden ant</name>
    <dbReference type="NCBI Taxonomy" id="67767"/>
    <lineage>
        <taxon>Eukaryota</taxon>
        <taxon>Metazoa</taxon>
        <taxon>Ecdysozoa</taxon>
        <taxon>Arthropoda</taxon>
        <taxon>Hexapoda</taxon>
        <taxon>Insecta</taxon>
        <taxon>Pterygota</taxon>
        <taxon>Neoptera</taxon>
        <taxon>Endopterygota</taxon>
        <taxon>Hymenoptera</taxon>
        <taxon>Apocrita</taxon>
        <taxon>Aculeata</taxon>
        <taxon>Formicoidea</taxon>
        <taxon>Formicidae</taxon>
        <taxon>Formicinae</taxon>
        <taxon>Lasius</taxon>
        <taxon>Lasius</taxon>
    </lineage>
</organism>
<protein>
    <submittedName>
        <fullName evidence="3">Gag-like protein</fullName>
    </submittedName>
</protein>
<dbReference type="PaxDb" id="67767-A0A0J7KBT7"/>
<evidence type="ECO:0000256" key="1">
    <source>
        <dbReference type="SAM" id="Coils"/>
    </source>
</evidence>
<keyword evidence="1" id="KW-0175">Coiled coil</keyword>
<evidence type="ECO:0000313" key="4">
    <source>
        <dbReference type="Proteomes" id="UP000036403"/>
    </source>
</evidence>
<accession>A0A0J7KBT7</accession>
<reference evidence="3 4" key="1">
    <citation type="submission" date="2015-04" db="EMBL/GenBank/DDBJ databases">
        <title>Lasius niger genome sequencing.</title>
        <authorList>
            <person name="Konorov E.A."/>
            <person name="Nikitin M.A."/>
            <person name="Kirill M.V."/>
            <person name="Chang P."/>
        </authorList>
    </citation>
    <scope>NUCLEOTIDE SEQUENCE [LARGE SCALE GENOMIC DNA]</scope>
    <source>
        <tissue evidence="3">Whole</tissue>
    </source>
</reference>
<comment type="caution">
    <text evidence="3">The sequence shown here is derived from an EMBL/GenBank/DDBJ whole genome shotgun (WGS) entry which is preliminary data.</text>
</comment>
<evidence type="ECO:0000256" key="2">
    <source>
        <dbReference type="SAM" id="MobiDB-lite"/>
    </source>
</evidence>
<feature type="coiled-coil region" evidence="1">
    <location>
        <begin position="92"/>
        <end position="119"/>
    </location>
</feature>
<keyword evidence="4" id="KW-1185">Reference proteome</keyword>
<feature type="region of interest" description="Disordered" evidence="2">
    <location>
        <begin position="236"/>
        <end position="256"/>
    </location>
</feature>
<sequence>MLDSPCPPTDSQAWRRLELKVEEYMEEMRSAPLLDISSQCLDSQTALKQIAIKFRNMKGAVKKEIGEAACFLQAALHTLALRAPTAEEVTGVKEENDEKEALRRQVHELRVENLRLHNDVKAHAEVKKGNRAGPVKKPKPQDEETTAGEATATKEAFLPIAEPLTQVMERMEIDEAREDIPPSTLVHRPPIKGMTRELERTYPPGVRTEESRRTYDAITRSIEQLLDKRGRLERGELAPQDQLLPQSAWELPPWDP</sequence>
<name>A0A0J7KBT7_LASNI</name>
<feature type="region of interest" description="Disordered" evidence="2">
    <location>
        <begin position="124"/>
        <end position="153"/>
    </location>
</feature>
<gene>
    <name evidence="3" type="ORF">RF55_12925</name>
</gene>
<proteinExistence type="predicted"/>
<dbReference type="Proteomes" id="UP000036403">
    <property type="component" value="Unassembled WGS sequence"/>
</dbReference>